<evidence type="ECO:0000313" key="2">
    <source>
        <dbReference type="Proteomes" id="UP000183200"/>
    </source>
</evidence>
<name>A0A1G9JVC9_9SPHI</name>
<dbReference type="AlphaFoldDB" id="A0A1G9JVC9"/>
<proteinExistence type="predicted"/>
<gene>
    <name evidence="1" type="ORF">SAMN05421820_101379</name>
</gene>
<evidence type="ECO:0000313" key="1">
    <source>
        <dbReference type="EMBL" id="SDL41216.1"/>
    </source>
</evidence>
<dbReference type="Proteomes" id="UP000183200">
    <property type="component" value="Unassembled WGS sequence"/>
</dbReference>
<sequence length="978" mass="110914">MKQIFLPVFSLTNRNEYVKQQKCVYSEFRIALILITILLSNVYPAVSQVNYQTDFTMANLTRFVPAAPAMANFQRYGDTPVNHYTGIPDISFALGSIKLKNFEWPLSISYHAGGNKVQEFANPAGLGWVVNAGGFISCKVMGLMDVRDEQPEVKRSYYLAKRYDPYDGDCSNTQDIFFNWQDVDEADRHIAANDLYQPDLFYISTPVINSKFLIKDGAGYTSPRNDLSISLKKNDEMFSEYSLEFLVKDSKGNKFYFNRMAISSTSSMCNGTLIPGSENPGFALTKVITYEGEELNFTYSKDTYNNPEAPSATYKRLVDNQCSRCYVDAQPQNVICTNTSYVQEYRLSQIVSSNGQKVIFDYSTRADNTSSQKLNEIKFYNTTSGSDVLMNSWVLNQTYFGSSNDNNLRLKLDSISQKDSQGKVAETYKFGYNPLNLPERVSTRIDFGGYFNNYGYDISTGSNIMRTADLTYVQASILNKVTYPTGGHTSYEYALNSGNVSGLRIQSLRNYDVDDQLLSTKSFEYEKPLNDALAFETQEESYLFGNNPSNCAVNNDLPSSSLQLFTCYTISTQTSPIVDNVSRFFDTSIAYGLVTEYNGIDGAGGKTVYSYDDPEALNYHNRSDILGLIRGTLTAKNTYKKEGLNYGLVNSVKYYYEIPANNTSGFWEDATHPMEKRFWIKTLRLMHPDLSYSINDMQGRCYPREFGQSDFRLAILPLYLRKVENRTYEGGLEVLNTQFLDYKNDVILLPSHTYSTNSDGLTTHEYSFYAGSDNSSLNLSTPEIQAHQYYLSQNRVNETVFRKITKNDRDIFSDRIFYKLYNGIARFEKEIISPSGGIDYKQVEVLSYDGYGNPLNVRTDTVKQTSYLWSYNGKYAVAEIKNSDYAAVRNILGQTAIDAFLNSNPDKAAIDSFINPLRTGLPNTQISSVSYKPLIGVTSQTDAKGQTTYYEYDHFQRLLNIKDQQGNIVKSYEYHLKP</sequence>
<dbReference type="Gene3D" id="2.180.10.10">
    <property type="entry name" value="RHS repeat-associated core"/>
    <property type="match status" value="1"/>
</dbReference>
<keyword evidence="2" id="KW-1185">Reference proteome</keyword>
<dbReference type="EMBL" id="FNGY01000001">
    <property type="protein sequence ID" value="SDL41216.1"/>
    <property type="molecule type" value="Genomic_DNA"/>
</dbReference>
<organism evidence="1 2">
    <name type="scientific">Pedobacter steynii</name>
    <dbReference type="NCBI Taxonomy" id="430522"/>
    <lineage>
        <taxon>Bacteria</taxon>
        <taxon>Pseudomonadati</taxon>
        <taxon>Bacteroidota</taxon>
        <taxon>Sphingobacteriia</taxon>
        <taxon>Sphingobacteriales</taxon>
        <taxon>Sphingobacteriaceae</taxon>
        <taxon>Pedobacter</taxon>
    </lineage>
</organism>
<accession>A0A1G9JVC9</accession>
<protein>
    <submittedName>
        <fullName evidence="1">YD repeat-containing protein</fullName>
    </submittedName>
</protein>
<reference evidence="2" key="1">
    <citation type="submission" date="2016-10" db="EMBL/GenBank/DDBJ databases">
        <authorList>
            <person name="Varghese N."/>
            <person name="Submissions S."/>
        </authorList>
    </citation>
    <scope>NUCLEOTIDE SEQUENCE [LARGE SCALE GENOMIC DNA]</scope>
    <source>
        <strain evidence="2">DSM 19110</strain>
    </source>
</reference>